<dbReference type="EMBL" id="JARYMX010000001">
    <property type="protein sequence ID" value="KAJ9564579.1"/>
    <property type="molecule type" value="Genomic_DNA"/>
</dbReference>
<protein>
    <recommendedName>
        <fullName evidence="3">DUF241 domain protein</fullName>
    </recommendedName>
</protein>
<dbReference type="GO" id="GO:0048367">
    <property type="term" value="P:shoot system development"/>
    <property type="evidence" value="ECO:0007669"/>
    <property type="project" value="InterPro"/>
</dbReference>
<evidence type="ECO:0000313" key="1">
    <source>
        <dbReference type="EMBL" id="KAJ9564579.1"/>
    </source>
</evidence>
<accession>A0AA38TR27</accession>
<organism evidence="1 2">
    <name type="scientific">Centaurea solstitialis</name>
    <name type="common">yellow star-thistle</name>
    <dbReference type="NCBI Taxonomy" id="347529"/>
    <lineage>
        <taxon>Eukaryota</taxon>
        <taxon>Viridiplantae</taxon>
        <taxon>Streptophyta</taxon>
        <taxon>Embryophyta</taxon>
        <taxon>Tracheophyta</taxon>
        <taxon>Spermatophyta</taxon>
        <taxon>Magnoliopsida</taxon>
        <taxon>eudicotyledons</taxon>
        <taxon>Gunneridae</taxon>
        <taxon>Pentapetalae</taxon>
        <taxon>asterids</taxon>
        <taxon>campanulids</taxon>
        <taxon>Asterales</taxon>
        <taxon>Asteraceae</taxon>
        <taxon>Carduoideae</taxon>
        <taxon>Cardueae</taxon>
        <taxon>Centaureinae</taxon>
        <taxon>Centaurea</taxon>
    </lineage>
</organism>
<dbReference type="GO" id="GO:0048364">
    <property type="term" value="P:root development"/>
    <property type="evidence" value="ECO:0007669"/>
    <property type="project" value="InterPro"/>
</dbReference>
<proteinExistence type="predicted"/>
<dbReference type="PANTHER" id="PTHR33070:SF109">
    <property type="entry name" value="DOMAIN PROTEIN, PUTATIVE (DUF241)-RELATED"/>
    <property type="match status" value="1"/>
</dbReference>
<gene>
    <name evidence="1" type="ORF">OSB04_000545</name>
</gene>
<evidence type="ECO:0008006" key="3">
    <source>
        <dbReference type="Google" id="ProtNLM"/>
    </source>
</evidence>
<reference evidence="1" key="1">
    <citation type="submission" date="2023-03" db="EMBL/GenBank/DDBJ databases">
        <title>Chromosome-scale reference genome and RAD-based genetic map of yellow starthistle (Centaurea solstitialis) reveal putative structural variation and QTLs associated with invader traits.</title>
        <authorList>
            <person name="Reatini B."/>
            <person name="Cang F.A."/>
            <person name="Jiang Q."/>
            <person name="Mckibben M.T.W."/>
            <person name="Barker M.S."/>
            <person name="Rieseberg L.H."/>
            <person name="Dlugosch K.M."/>
        </authorList>
    </citation>
    <scope>NUCLEOTIDE SEQUENCE</scope>
    <source>
        <strain evidence="1">CAN-66</strain>
        <tissue evidence="1">Leaf</tissue>
    </source>
</reference>
<evidence type="ECO:0000313" key="2">
    <source>
        <dbReference type="Proteomes" id="UP001172457"/>
    </source>
</evidence>
<dbReference type="Proteomes" id="UP001172457">
    <property type="component" value="Chromosome 1"/>
</dbReference>
<sequence>MVVSLKLNKFQNKSISLPSRSHPSTLRIEEQLNLIKSSSSSTPSVDNICNRLSQLVELHRLTDGLLVLPVTQNLIAFHRNTMWVDQVLEVSMKLLDICSSIRDVVLQMVERVRDLECALRRRKHHTSIQIGIANYIEFRKKTKKEAKELITRLKQSEKVNGVEVDLDNHDLPEVMRVLMEVTEVTVSIFESLLTYVSVSVSVSAPVLKLKGWSFVVWKLMHKGAIASCKEDGKHKGVVNELEAVDVSLVNILNGGEQRVEVMQMMQLRLEVMQARMQKIESGLECIFRVLVKIRASLLNIMSL</sequence>
<dbReference type="AlphaFoldDB" id="A0AA38TR27"/>
<comment type="caution">
    <text evidence="1">The sequence shown here is derived from an EMBL/GenBank/DDBJ whole genome shotgun (WGS) entry which is preliminary data.</text>
</comment>
<name>A0AA38TR27_9ASTR</name>
<dbReference type="PANTHER" id="PTHR33070">
    <property type="entry name" value="OS06G0725500 PROTEIN"/>
    <property type="match status" value="1"/>
</dbReference>
<dbReference type="InterPro" id="IPR004320">
    <property type="entry name" value="BPS1_pln"/>
</dbReference>
<keyword evidence="2" id="KW-1185">Reference proteome</keyword>
<dbReference type="Pfam" id="PF03087">
    <property type="entry name" value="BPS1"/>
    <property type="match status" value="1"/>
</dbReference>